<organism evidence="2 3">
    <name type="scientific">Flaviramulus aquimarinus</name>
    <dbReference type="NCBI Taxonomy" id="1170456"/>
    <lineage>
        <taxon>Bacteria</taxon>
        <taxon>Pseudomonadati</taxon>
        <taxon>Bacteroidota</taxon>
        <taxon>Flavobacteriia</taxon>
        <taxon>Flavobacteriales</taxon>
        <taxon>Flavobacteriaceae</taxon>
        <taxon>Flaviramulus</taxon>
    </lineage>
</organism>
<dbReference type="RefSeq" id="WP_345274857.1">
    <property type="nucleotide sequence ID" value="NZ_BAABJH010000007.1"/>
</dbReference>
<dbReference type="EMBL" id="BAABJH010000007">
    <property type="protein sequence ID" value="GAA4901278.1"/>
    <property type="molecule type" value="Genomic_DNA"/>
</dbReference>
<dbReference type="Proteomes" id="UP001500433">
    <property type="component" value="Unassembled WGS sequence"/>
</dbReference>
<evidence type="ECO:0000256" key="1">
    <source>
        <dbReference type="SAM" id="MobiDB-lite"/>
    </source>
</evidence>
<name>A0ABP9FF20_9FLAO</name>
<evidence type="ECO:0000313" key="2">
    <source>
        <dbReference type="EMBL" id="GAA4901278.1"/>
    </source>
</evidence>
<gene>
    <name evidence="2" type="ORF">GCM10023311_28710</name>
</gene>
<reference evidence="3" key="1">
    <citation type="journal article" date="2019" name="Int. J. Syst. Evol. Microbiol.">
        <title>The Global Catalogue of Microorganisms (GCM) 10K type strain sequencing project: providing services to taxonomists for standard genome sequencing and annotation.</title>
        <authorList>
            <consortium name="The Broad Institute Genomics Platform"/>
            <consortium name="The Broad Institute Genome Sequencing Center for Infectious Disease"/>
            <person name="Wu L."/>
            <person name="Ma J."/>
        </authorList>
    </citation>
    <scope>NUCLEOTIDE SEQUENCE [LARGE SCALE GENOMIC DNA]</scope>
    <source>
        <strain evidence="3">JCM 18274</strain>
    </source>
</reference>
<feature type="compositionally biased region" description="Basic residues" evidence="1">
    <location>
        <begin position="1"/>
        <end position="16"/>
    </location>
</feature>
<sequence length="52" mass="6387">MKKPVQLTQKKKKQRKKENEEKEKSLGKLEKRKGHWFKIRSPTSLKHLFKIR</sequence>
<protein>
    <submittedName>
        <fullName evidence="2">Uncharacterized protein</fullName>
    </submittedName>
</protein>
<proteinExistence type="predicted"/>
<accession>A0ABP9FF20</accession>
<feature type="compositionally biased region" description="Basic and acidic residues" evidence="1">
    <location>
        <begin position="17"/>
        <end position="29"/>
    </location>
</feature>
<evidence type="ECO:0000313" key="3">
    <source>
        <dbReference type="Proteomes" id="UP001500433"/>
    </source>
</evidence>
<feature type="region of interest" description="Disordered" evidence="1">
    <location>
        <begin position="1"/>
        <end position="29"/>
    </location>
</feature>
<keyword evidence="3" id="KW-1185">Reference proteome</keyword>
<comment type="caution">
    <text evidence="2">The sequence shown here is derived from an EMBL/GenBank/DDBJ whole genome shotgun (WGS) entry which is preliminary data.</text>
</comment>